<protein>
    <submittedName>
        <fullName evidence="11">Condensin complex subunit 1</fullName>
    </submittedName>
</protein>
<evidence type="ECO:0000256" key="3">
    <source>
        <dbReference type="ARBA" id="ARBA00022776"/>
    </source>
</evidence>
<dbReference type="Pfam" id="PF12717">
    <property type="entry name" value="Cnd1"/>
    <property type="match status" value="1"/>
</dbReference>
<comment type="subcellular location">
    <subcellularLocation>
        <location evidence="1">Nucleus</location>
    </subcellularLocation>
</comment>
<feature type="region of interest" description="Disordered" evidence="7">
    <location>
        <begin position="1291"/>
        <end position="1391"/>
    </location>
</feature>
<dbReference type="GO" id="GO:0010032">
    <property type="term" value="P:meiotic chromosome condensation"/>
    <property type="evidence" value="ECO:0007669"/>
    <property type="project" value="TreeGrafter"/>
</dbReference>
<evidence type="ECO:0000313" key="11">
    <source>
        <dbReference type="RefSeq" id="XP_003746726.2"/>
    </source>
</evidence>
<dbReference type="InterPro" id="IPR026971">
    <property type="entry name" value="CND1/NCAPD3"/>
</dbReference>
<proteinExistence type="predicted"/>
<dbReference type="Gene3D" id="1.25.10.10">
    <property type="entry name" value="Leucine-rich Repeat Variant"/>
    <property type="match status" value="1"/>
</dbReference>
<evidence type="ECO:0000256" key="5">
    <source>
        <dbReference type="ARBA" id="ARBA00023242"/>
    </source>
</evidence>
<dbReference type="PANTHER" id="PTHR14222">
    <property type="entry name" value="CONDENSIN"/>
    <property type="match status" value="1"/>
</dbReference>
<dbReference type="SUPFAM" id="SSF48371">
    <property type="entry name" value="ARM repeat"/>
    <property type="match status" value="1"/>
</dbReference>
<keyword evidence="4" id="KW-0226">DNA condensation</keyword>
<keyword evidence="10" id="KW-1185">Reference proteome</keyword>
<evidence type="ECO:0000313" key="10">
    <source>
        <dbReference type="Proteomes" id="UP000694867"/>
    </source>
</evidence>
<dbReference type="GeneID" id="100908040"/>
<dbReference type="GO" id="GO:0000779">
    <property type="term" value="C:condensed chromosome, centromeric region"/>
    <property type="evidence" value="ECO:0007669"/>
    <property type="project" value="TreeGrafter"/>
</dbReference>
<gene>
    <name evidence="11" type="primary">LOC100908040</name>
</gene>
<dbReference type="GO" id="GO:0051301">
    <property type="term" value="P:cell division"/>
    <property type="evidence" value="ECO:0007669"/>
    <property type="project" value="UniProtKB-KW"/>
</dbReference>
<keyword evidence="3" id="KW-0498">Mitosis</keyword>
<evidence type="ECO:0000256" key="4">
    <source>
        <dbReference type="ARBA" id="ARBA00023067"/>
    </source>
</evidence>
<feature type="compositionally biased region" description="Polar residues" evidence="7">
    <location>
        <begin position="966"/>
        <end position="978"/>
    </location>
</feature>
<feature type="region of interest" description="Disordered" evidence="7">
    <location>
        <begin position="601"/>
        <end position="629"/>
    </location>
</feature>
<feature type="compositionally biased region" description="Low complexity" evidence="7">
    <location>
        <begin position="1310"/>
        <end position="1329"/>
    </location>
</feature>
<accession>A0AAJ6QX39</accession>
<keyword evidence="5" id="KW-0539">Nucleus</keyword>
<dbReference type="KEGG" id="goe:100908040"/>
<dbReference type="PANTHER" id="PTHR14222:SF2">
    <property type="entry name" value="CONDENSIN COMPLEX SUBUNIT 1"/>
    <property type="match status" value="1"/>
</dbReference>
<feature type="domain" description="Condensin complex subunit 1 N-terminal" evidence="9">
    <location>
        <begin position="71"/>
        <end position="229"/>
    </location>
</feature>
<feature type="compositionally biased region" description="Basic residues" evidence="7">
    <location>
        <begin position="1330"/>
        <end position="1346"/>
    </location>
</feature>
<keyword evidence="6" id="KW-0131">Cell cycle</keyword>
<reference evidence="11" key="1">
    <citation type="submission" date="2025-08" db="UniProtKB">
        <authorList>
            <consortium name="RefSeq"/>
        </authorList>
    </citation>
    <scope>IDENTIFICATION</scope>
</reference>
<dbReference type="RefSeq" id="XP_003746726.2">
    <property type="nucleotide sequence ID" value="XM_003746678.2"/>
</dbReference>
<dbReference type="InterPro" id="IPR011989">
    <property type="entry name" value="ARM-like"/>
</dbReference>
<dbReference type="GO" id="GO:0005634">
    <property type="term" value="C:nucleus"/>
    <property type="evidence" value="ECO:0007669"/>
    <property type="project" value="UniProtKB-SubCell"/>
</dbReference>
<evidence type="ECO:0000256" key="2">
    <source>
        <dbReference type="ARBA" id="ARBA00022618"/>
    </source>
</evidence>
<dbReference type="GO" id="GO:0042393">
    <property type="term" value="F:histone binding"/>
    <property type="evidence" value="ECO:0007669"/>
    <property type="project" value="TreeGrafter"/>
</dbReference>
<organism evidence="10 11">
    <name type="scientific">Galendromus occidentalis</name>
    <name type="common">western predatory mite</name>
    <dbReference type="NCBI Taxonomy" id="34638"/>
    <lineage>
        <taxon>Eukaryota</taxon>
        <taxon>Metazoa</taxon>
        <taxon>Ecdysozoa</taxon>
        <taxon>Arthropoda</taxon>
        <taxon>Chelicerata</taxon>
        <taxon>Arachnida</taxon>
        <taxon>Acari</taxon>
        <taxon>Parasitiformes</taxon>
        <taxon>Mesostigmata</taxon>
        <taxon>Gamasina</taxon>
        <taxon>Phytoseioidea</taxon>
        <taxon>Phytoseiidae</taxon>
        <taxon>Typhlodrominae</taxon>
        <taxon>Galendromus</taxon>
    </lineage>
</organism>
<dbReference type="InterPro" id="IPR032682">
    <property type="entry name" value="Cnd1_C"/>
</dbReference>
<dbReference type="CTD" id="43491"/>
<feature type="compositionally biased region" description="Acidic residues" evidence="7">
    <location>
        <begin position="558"/>
        <end position="568"/>
    </location>
</feature>
<dbReference type="InterPro" id="IPR016024">
    <property type="entry name" value="ARM-type_fold"/>
</dbReference>
<evidence type="ECO:0000256" key="7">
    <source>
        <dbReference type="SAM" id="MobiDB-lite"/>
    </source>
</evidence>
<feature type="domain" description="Condensin complex subunit 1 C-terminal" evidence="8">
    <location>
        <begin position="1073"/>
        <end position="1231"/>
    </location>
</feature>
<evidence type="ECO:0000259" key="9">
    <source>
        <dbReference type="Pfam" id="PF12922"/>
    </source>
</evidence>
<dbReference type="Pfam" id="PF12922">
    <property type="entry name" value="Cnd1_N"/>
    <property type="match status" value="1"/>
</dbReference>
<evidence type="ECO:0000259" key="8">
    <source>
        <dbReference type="Pfam" id="PF12717"/>
    </source>
</evidence>
<dbReference type="GO" id="GO:0000796">
    <property type="term" value="C:condensin complex"/>
    <property type="evidence" value="ECO:0007669"/>
    <property type="project" value="TreeGrafter"/>
</dbReference>
<feature type="region of interest" description="Disordered" evidence="7">
    <location>
        <begin position="947"/>
        <end position="978"/>
    </location>
</feature>
<dbReference type="InterPro" id="IPR024324">
    <property type="entry name" value="Condensin_cplx_su1_N"/>
</dbReference>
<name>A0AAJ6QX39_9ACAR</name>
<keyword evidence="2" id="KW-0132">Cell division</keyword>
<evidence type="ECO:0000256" key="6">
    <source>
        <dbReference type="ARBA" id="ARBA00023306"/>
    </source>
</evidence>
<evidence type="ECO:0000256" key="1">
    <source>
        <dbReference type="ARBA" id="ARBA00004123"/>
    </source>
</evidence>
<dbReference type="Proteomes" id="UP000694867">
    <property type="component" value="Unplaced"/>
</dbReference>
<dbReference type="GO" id="GO:0007076">
    <property type="term" value="P:mitotic chromosome condensation"/>
    <property type="evidence" value="ECO:0007669"/>
    <property type="project" value="InterPro"/>
</dbReference>
<feature type="region of interest" description="Disordered" evidence="7">
    <location>
        <begin position="538"/>
        <end position="579"/>
    </location>
</feature>
<feature type="compositionally biased region" description="Acidic residues" evidence="7">
    <location>
        <begin position="538"/>
        <end position="551"/>
    </location>
</feature>
<feature type="compositionally biased region" description="Basic and acidic residues" evidence="7">
    <location>
        <begin position="1291"/>
        <end position="1303"/>
    </location>
</feature>
<sequence length="1391" mass="156845">MSEFVIPGSLEEMSSSSAGTYMMIQPWDERKIARAQEEWQSKAVVLDDAPKLVPIFYSAITQTPNLSEFMLTDLWRLIFKFVNKLESALNKLSKDNALGPEERKCLRNETTIVTYFFGQYIQAIDLETRKVGAAFDVMAKKTKKKGPAGVGRFANWDTERITALEAILQILEAPLKSIFSDDSLNQLVNSVASNIYRLLGNISVCKDSTCSDLCAQIINIAIMQYGHGSLCPYQIPALMSTTEHVVPVLASIFDEVVNKHGEISLLPDLLRELTAISDCSNGDSLVSKNTGELLNQLCQKLAERILPLVSYIDALLNAPNFSVRNSALSAMAELVKHGLTKPGLTEKQEKDKDSLLDMLIAHMNDVSSHVRGKCIKLLSELLLANSLPLARQPEVITAVAKRLRDSTATVRKYAVQYLTEYVEYNTFLRTMTPESLETALEQKRALVAELKEQIGVDQKTPDDWDEVSAKMMSYFGKKELPKLPDDPNDLERPKGTLQEELGNVTSLLDAGKFSEAIRLLQKCAHWFQECPLFREVEAEEEGKETASDESETEKNETESEGEGDEDEQDSSKSEKTEQESEKKVKVDWFALARNVYLREPPRKTAKNQRLDEHDELTPSQAEPDEATSQTDREILISKLAKHESDLRVVSYLRHYFDVYSAASQHVGMMLQSKITSDILSAIDFFVRLINANVSVGCRSISQMAHLYDHKDESVKKAVESAFENLYLTCDTNDPRKNSIVTARKLIGLFINCTQGEVDKWGRVIAQLVADKKIPSEVVLVFFEIITEKLGKEEPLVRTAALLLIAKCSTRKPSIVEKNMPILLELMKEPIFIKYSIMALSNLDVERRWDIEHECFVTITNAFVENLSNMEWTGWSSAFFEAVCLIFKSCAKPMKTLTKLANSVLQAWTDRQDLMQFARVLSMVQSIAARLYVFLDIDFYGKLQEKKDKSKKTKEQRRKSLSESRRNANASMNATNDGDQTGLVGAVADETEAEYIVTILENEALKENCFLGSFTPHLINVLKNPKDFPCPKLQQQATVSLISLMLISSRLYEEHIAFIFTILERSLDELQRCAIITYIPDLCKSFPNSFDPWTAKVYEVLKRESSANVRRKCILILSDLIMHDQIKVKGTISDVACSLLDEHAPIVRMTEILFQQLAMKNNSLYNILPDIISRLSDEEHGVKRDDFQKIISFLFKQLGKDKKLENFVEKLCGRFRSSTTDLQCRNLAYCLKQIPYTERSLRKLIDNISCYADKLIDPEIAACFDEICQQTSKGAKNELKLVVTELENALDEAKNKSDENKEINSDDPAAVRRTPSSQRSTVSSQKSATARARRTAKTPKTPQRKKKITDLMDSDSDGDDFIPASSSTRSAKRIASGATTPTTVRTSKRTRL</sequence>
<feature type="compositionally biased region" description="Basic and acidic residues" evidence="7">
    <location>
        <begin position="569"/>
        <end position="579"/>
    </location>
</feature>